<evidence type="ECO:0000313" key="2">
    <source>
        <dbReference type="Proteomes" id="UP001060085"/>
    </source>
</evidence>
<gene>
    <name evidence="1" type="ORF">M9H77_26314</name>
</gene>
<comment type="caution">
    <text evidence="1">The sequence shown here is derived from an EMBL/GenBank/DDBJ whole genome shotgun (WGS) entry which is preliminary data.</text>
</comment>
<sequence>MVELFITAGERLPTPLCLPPCFTTCKIHFPVASAVSLPVQGCFRFLQFTISYAPILPAILPRPWTSTPRSLDLQPNRSISTNGGNITAAKSSLNSETMLFSLFLQIGFNEKDTEALLRSNPALRYTPYESIYNRVSSLQALGVTGFGLSRLILKRPDVLTAEEVDSFICFLLRNDDDLNLQVKIETAQIGRLLYGTEARFLLGFEGKVRLLLHHGIPLEKLAHVLNNINLMKALCLKSVQEIERMFAFLNRFGGVDVILRRPATLNYDLDTQLIPRIGFLFELSGKDEVATATVLRKLPFLIAYSVDHLNDHVEFLKTFAGLSDHEIFKIVLVYPNLFSASRKRKLHPRIDFLKQCGLSSNDIFRFLTKAPLFVSLSFEENLAHKLAFLVKIGYKHRTKELAMALGAVTRTSYKNLQVVIGIFLDYGLTSEDILEMSRKHPQVLQYNHESLEEKLNYLINDMGREVGELLSFPAFLGYKLDSRIKHRYEAKKKIIGEGMSLNKLLSVSTERFSKKSYKQIVKTIDSLTESND</sequence>
<organism evidence="1 2">
    <name type="scientific">Catharanthus roseus</name>
    <name type="common">Madagascar periwinkle</name>
    <name type="synonym">Vinca rosea</name>
    <dbReference type="NCBI Taxonomy" id="4058"/>
    <lineage>
        <taxon>Eukaryota</taxon>
        <taxon>Viridiplantae</taxon>
        <taxon>Streptophyta</taxon>
        <taxon>Embryophyta</taxon>
        <taxon>Tracheophyta</taxon>
        <taxon>Spermatophyta</taxon>
        <taxon>Magnoliopsida</taxon>
        <taxon>eudicotyledons</taxon>
        <taxon>Gunneridae</taxon>
        <taxon>Pentapetalae</taxon>
        <taxon>asterids</taxon>
        <taxon>lamiids</taxon>
        <taxon>Gentianales</taxon>
        <taxon>Apocynaceae</taxon>
        <taxon>Rauvolfioideae</taxon>
        <taxon>Vinceae</taxon>
        <taxon>Catharanthinae</taxon>
        <taxon>Catharanthus</taxon>
    </lineage>
</organism>
<accession>A0ACC0A9S8</accession>
<reference evidence="2" key="1">
    <citation type="journal article" date="2023" name="Nat. Plants">
        <title>Single-cell RNA sequencing provides a high-resolution roadmap for understanding the multicellular compartmentation of specialized metabolism.</title>
        <authorList>
            <person name="Sun S."/>
            <person name="Shen X."/>
            <person name="Li Y."/>
            <person name="Li Y."/>
            <person name="Wang S."/>
            <person name="Li R."/>
            <person name="Zhang H."/>
            <person name="Shen G."/>
            <person name="Guo B."/>
            <person name="Wei J."/>
            <person name="Xu J."/>
            <person name="St-Pierre B."/>
            <person name="Chen S."/>
            <person name="Sun C."/>
        </authorList>
    </citation>
    <scope>NUCLEOTIDE SEQUENCE [LARGE SCALE GENOMIC DNA]</scope>
</reference>
<name>A0ACC0A9S8_CATRO</name>
<evidence type="ECO:0000313" key="1">
    <source>
        <dbReference type="EMBL" id="KAI5657521.1"/>
    </source>
</evidence>
<protein>
    <submittedName>
        <fullName evidence="1">Uncharacterized protein</fullName>
    </submittedName>
</protein>
<proteinExistence type="predicted"/>
<dbReference type="EMBL" id="CM044706">
    <property type="protein sequence ID" value="KAI5657521.1"/>
    <property type="molecule type" value="Genomic_DNA"/>
</dbReference>
<keyword evidence="2" id="KW-1185">Reference proteome</keyword>
<dbReference type="Proteomes" id="UP001060085">
    <property type="component" value="Linkage Group LG06"/>
</dbReference>